<proteinExistence type="predicted"/>
<reference evidence="3" key="1">
    <citation type="journal article" date="2019" name="Int. J. Syst. Evol. Microbiol.">
        <title>The Global Catalogue of Microorganisms (GCM) 10K type strain sequencing project: providing services to taxonomists for standard genome sequencing and annotation.</title>
        <authorList>
            <consortium name="The Broad Institute Genomics Platform"/>
            <consortium name="The Broad Institute Genome Sequencing Center for Infectious Disease"/>
            <person name="Wu L."/>
            <person name="Ma J."/>
        </authorList>
    </citation>
    <scope>NUCLEOTIDE SEQUENCE [LARGE SCALE GENOMIC DNA]</scope>
    <source>
        <strain evidence="3">JCM 18063</strain>
    </source>
</reference>
<feature type="domain" description="HTH marR-type" evidence="1">
    <location>
        <begin position="41"/>
        <end position="142"/>
    </location>
</feature>
<dbReference type="PANTHER" id="PTHR33164:SF43">
    <property type="entry name" value="HTH-TYPE TRANSCRIPTIONAL REPRESSOR YETL"/>
    <property type="match status" value="1"/>
</dbReference>
<keyword evidence="3" id="KW-1185">Reference proteome</keyword>
<dbReference type="PANTHER" id="PTHR33164">
    <property type="entry name" value="TRANSCRIPTIONAL REGULATOR, MARR FAMILY"/>
    <property type="match status" value="1"/>
</dbReference>
<dbReference type="Proteomes" id="UP001500956">
    <property type="component" value="Unassembled WGS sequence"/>
</dbReference>
<dbReference type="SMART" id="SM00347">
    <property type="entry name" value="HTH_MARR"/>
    <property type="match status" value="1"/>
</dbReference>
<organism evidence="2 3">
    <name type="scientific">Isoptericola chiayiensis</name>
    <dbReference type="NCBI Taxonomy" id="579446"/>
    <lineage>
        <taxon>Bacteria</taxon>
        <taxon>Bacillati</taxon>
        <taxon>Actinomycetota</taxon>
        <taxon>Actinomycetes</taxon>
        <taxon>Micrococcales</taxon>
        <taxon>Promicromonosporaceae</taxon>
        <taxon>Isoptericola</taxon>
    </lineage>
</organism>
<dbReference type="Gene3D" id="1.10.10.10">
    <property type="entry name" value="Winged helix-like DNA-binding domain superfamily/Winged helix DNA-binding domain"/>
    <property type="match status" value="1"/>
</dbReference>
<dbReference type="RefSeq" id="WP_343037498.1">
    <property type="nucleotide sequence ID" value="NZ_BAABID010000006.1"/>
</dbReference>
<dbReference type="SUPFAM" id="SSF46785">
    <property type="entry name" value="Winged helix' DNA-binding domain"/>
    <property type="match status" value="1"/>
</dbReference>
<dbReference type="Pfam" id="PF12802">
    <property type="entry name" value="MarR_2"/>
    <property type="match status" value="1"/>
</dbReference>
<dbReference type="EMBL" id="BAABID010000006">
    <property type="protein sequence ID" value="GAA4724026.1"/>
    <property type="molecule type" value="Genomic_DNA"/>
</dbReference>
<sequence length="183" mass="20147">MTEHPETDGDPYFYGPGDDAPRSLLEALRVFRRSDEVMRRRAVRDMDMNLTDLRALRHVIAAERHDRPVTPRGLAADLEISTASTTKLLDRLSASGRLERRPHPRDRRSVVVVATPAAHAEVRDRLGGAHARMIEVARAVPEHCRPAVRDFLLGMAASVEESDDDVAGSVVGDVGTVRPASVD</sequence>
<protein>
    <submittedName>
        <fullName evidence="2">MarR family transcriptional regulator</fullName>
    </submittedName>
</protein>
<evidence type="ECO:0000313" key="3">
    <source>
        <dbReference type="Proteomes" id="UP001500956"/>
    </source>
</evidence>
<gene>
    <name evidence="2" type="ORF">GCM10023216_12300</name>
</gene>
<dbReference type="InterPro" id="IPR000835">
    <property type="entry name" value="HTH_MarR-typ"/>
</dbReference>
<name>A0ABP8YBP1_9MICO</name>
<dbReference type="InterPro" id="IPR036390">
    <property type="entry name" value="WH_DNA-bd_sf"/>
</dbReference>
<comment type="caution">
    <text evidence="2">The sequence shown here is derived from an EMBL/GenBank/DDBJ whole genome shotgun (WGS) entry which is preliminary data.</text>
</comment>
<dbReference type="InterPro" id="IPR036388">
    <property type="entry name" value="WH-like_DNA-bd_sf"/>
</dbReference>
<evidence type="ECO:0000259" key="1">
    <source>
        <dbReference type="SMART" id="SM00347"/>
    </source>
</evidence>
<accession>A0ABP8YBP1</accession>
<evidence type="ECO:0000313" key="2">
    <source>
        <dbReference type="EMBL" id="GAA4724026.1"/>
    </source>
</evidence>
<dbReference type="InterPro" id="IPR039422">
    <property type="entry name" value="MarR/SlyA-like"/>
</dbReference>